<name>A0A2N5MZN6_9BACL</name>
<keyword evidence="2" id="KW-1185">Reference proteome</keyword>
<protein>
    <submittedName>
        <fullName evidence="1">Uncharacterized protein</fullName>
    </submittedName>
</protein>
<organism evidence="1 2">
    <name type="scientific">Paenibacillus pasadenensis</name>
    <dbReference type="NCBI Taxonomy" id="217090"/>
    <lineage>
        <taxon>Bacteria</taxon>
        <taxon>Bacillati</taxon>
        <taxon>Bacillota</taxon>
        <taxon>Bacilli</taxon>
        <taxon>Bacillales</taxon>
        <taxon>Paenibacillaceae</taxon>
        <taxon>Paenibacillus</taxon>
    </lineage>
</organism>
<dbReference type="AlphaFoldDB" id="A0A2N5MZN6"/>
<comment type="caution">
    <text evidence="1">The sequence shown here is derived from an EMBL/GenBank/DDBJ whole genome shotgun (WGS) entry which is preliminary data.</text>
</comment>
<reference evidence="1 2" key="1">
    <citation type="submission" date="2017-05" db="EMBL/GenBank/DDBJ databases">
        <title>Functional genome analysis of Paenibacillus pasadenensis strain R16: insights on endophytic life style and antifungal activity.</title>
        <authorList>
            <person name="Passera A."/>
            <person name="Marcolungo L."/>
            <person name="Casati P."/>
            <person name="Brasca M."/>
            <person name="Quaglino F."/>
            <person name="Delledonne M."/>
        </authorList>
    </citation>
    <scope>NUCLEOTIDE SEQUENCE [LARGE SCALE GENOMIC DNA]</scope>
    <source>
        <strain evidence="1 2">R16</strain>
    </source>
</reference>
<gene>
    <name evidence="1" type="ORF">B8V81_5090</name>
</gene>
<dbReference type="EMBL" id="NFEZ01000005">
    <property type="protein sequence ID" value="PLT43550.1"/>
    <property type="molecule type" value="Genomic_DNA"/>
</dbReference>
<evidence type="ECO:0000313" key="2">
    <source>
        <dbReference type="Proteomes" id="UP000234789"/>
    </source>
</evidence>
<proteinExistence type="predicted"/>
<accession>A0A2N5MZN6</accession>
<evidence type="ECO:0000313" key="1">
    <source>
        <dbReference type="EMBL" id="PLT43550.1"/>
    </source>
</evidence>
<sequence>MFTVKLRATMTVSEDGIQLNIGQDEREKLLEYLEVIVPEYVQQVGDQPISEAKLIELAAKWQIEHPHEEMTEPVTKLPYDVEVRYGAMLQEISKATGVSQAQLITTMVNKSYQKVVKERDA</sequence>
<dbReference type="Proteomes" id="UP000234789">
    <property type="component" value="Unassembled WGS sequence"/>
</dbReference>